<keyword evidence="2" id="KW-0732">Signal</keyword>
<dbReference type="PANTHER" id="PTHR47245">
    <property type="entry name" value="PEPTIDYLPROLYL ISOMERASE"/>
    <property type="match status" value="1"/>
</dbReference>
<keyword evidence="1" id="KW-0697">Rotamase</keyword>
<evidence type="ECO:0000313" key="4">
    <source>
        <dbReference type="EMBL" id="MCQ1531577.1"/>
    </source>
</evidence>
<reference evidence="4 5" key="1">
    <citation type="submission" date="2021-10" db="EMBL/GenBank/DDBJ databases">
        <title>Lutispora strain m25 sp. nov., a thermophilic, non-spore-forming bacterium isolated from a lab-scale methanogenic bioreactor digesting anaerobic sludge.</title>
        <authorList>
            <person name="El Houari A."/>
            <person name="Mcdonald J."/>
        </authorList>
    </citation>
    <scope>NUCLEOTIDE SEQUENCE [LARGE SCALE GENOMIC DNA]</scope>
    <source>
        <strain evidence="5">m25</strain>
    </source>
</reference>
<dbReference type="Pfam" id="PF13616">
    <property type="entry name" value="Rotamase_3"/>
    <property type="match status" value="1"/>
</dbReference>
<comment type="caution">
    <text evidence="4">The sequence shown here is derived from an EMBL/GenBank/DDBJ whole genome shotgun (WGS) entry which is preliminary data.</text>
</comment>
<keyword evidence="1 4" id="KW-0413">Isomerase</keyword>
<organism evidence="4 5">
    <name type="scientific">Lutispora saccharofermentans</name>
    <dbReference type="NCBI Taxonomy" id="3024236"/>
    <lineage>
        <taxon>Bacteria</taxon>
        <taxon>Bacillati</taxon>
        <taxon>Bacillota</taxon>
        <taxon>Clostridia</taxon>
        <taxon>Lutisporales</taxon>
        <taxon>Lutisporaceae</taxon>
        <taxon>Lutispora</taxon>
    </lineage>
</organism>
<dbReference type="InterPro" id="IPR027304">
    <property type="entry name" value="Trigger_fact/SurA_dom_sf"/>
</dbReference>
<dbReference type="SUPFAM" id="SSF109998">
    <property type="entry name" value="Triger factor/SurA peptide-binding domain-like"/>
    <property type="match status" value="1"/>
</dbReference>
<proteinExistence type="predicted"/>
<dbReference type="InterPro" id="IPR050245">
    <property type="entry name" value="PrsA_foldase"/>
</dbReference>
<evidence type="ECO:0000256" key="2">
    <source>
        <dbReference type="SAM" id="SignalP"/>
    </source>
</evidence>
<dbReference type="SUPFAM" id="SSF54534">
    <property type="entry name" value="FKBP-like"/>
    <property type="match status" value="1"/>
</dbReference>
<dbReference type="RefSeq" id="WP_255229127.1">
    <property type="nucleotide sequence ID" value="NZ_JAJEKE010000025.1"/>
</dbReference>
<feature type="domain" description="PpiC" evidence="3">
    <location>
        <begin position="185"/>
        <end position="275"/>
    </location>
</feature>
<dbReference type="Proteomes" id="UP001651880">
    <property type="component" value="Unassembled WGS sequence"/>
</dbReference>
<evidence type="ECO:0000313" key="5">
    <source>
        <dbReference type="Proteomes" id="UP001651880"/>
    </source>
</evidence>
<gene>
    <name evidence="4" type="ORF">LJD61_18850</name>
</gene>
<dbReference type="EC" id="5.2.1.8" evidence="4"/>
<evidence type="ECO:0000259" key="3">
    <source>
        <dbReference type="PROSITE" id="PS50198"/>
    </source>
</evidence>
<sequence>MNKKRSLSMVLVVSMLAISVMLTGCSSIGTAQASDDIIVAKAAGQEIKKSYYDDMFNIFKVQQEQNYGPEIWEKEVSGKKYIDFAKEELLNSLIDETILLKKAADLGVIASQDKVDEEVEYIRQMFESDKEYKDYLAAQGITADYVVNSIRKRMIISNFINEVTKSMDVPENELRAAYDSMKSSFISVKASHILIESEEEATKILLRAKAGEDFNKLAAEFSIDPSAKENSGDLGYFSAGDMIPEFEEAAFSLEPGQISGLVQSDYGFHIIKVEDKKVLSFDETKTQIKEELLSNKKNEYFTSYFEELKSKSEVITYMENL</sequence>
<dbReference type="PROSITE" id="PS51257">
    <property type="entry name" value="PROKAR_LIPOPROTEIN"/>
    <property type="match status" value="1"/>
</dbReference>
<dbReference type="EMBL" id="JAJEKE010000025">
    <property type="protein sequence ID" value="MCQ1531577.1"/>
    <property type="molecule type" value="Genomic_DNA"/>
</dbReference>
<dbReference type="Gene3D" id="1.10.4030.10">
    <property type="entry name" value="Porin chaperone SurA, peptide-binding domain"/>
    <property type="match status" value="1"/>
</dbReference>
<dbReference type="InterPro" id="IPR046357">
    <property type="entry name" value="PPIase_dom_sf"/>
</dbReference>
<name>A0ABT1NK65_9FIRM</name>
<dbReference type="InterPro" id="IPR000297">
    <property type="entry name" value="PPIase_PpiC"/>
</dbReference>
<dbReference type="GO" id="GO:0003755">
    <property type="term" value="F:peptidyl-prolyl cis-trans isomerase activity"/>
    <property type="evidence" value="ECO:0007669"/>
    <property type="project" value="UniProtKB-EC"/>
</dbReference>
<keyword evidence="5" id="KW-1185">Reference proteome</keyword>
<feature type="signal peptide" evidence="2">
    <location>
        <begin position="1"/>
        <end position="33"/>
    </location>
</feature>
<dbReference type="PANTHER" id="PTHR47245:SF2">
    <property type="entry name" value="PEPTIDYL-PROLYL CIS-TRANS ISOMERASE HP_0175-RELATED"/>
    <property type="match status" value="1"/>
</dbReference>
<accession>A0ABT1NK65</accession>
<dbReference type="Gene3D" id="3.10.50.40">
    <property type="match status" value="1"/>
</dbReference>
<dbReference type="PROSITE" id="PS50198">
    <property type="entry name" value="PPIC_PPIASE_2"/>
    <property type="match status" value="1"/>
</dbReference>
<evidence type="ECO:0000256" key="1">
    <source>
        <dbReference type="PROSITE-ProRule" id="PRU00278"/>
    </source>
</evidence>
<dbReference type="Pfam" id="PF13624">
    <property type="entry name" value="SurA_N_3"/>
    <property type="match status" value="1"/>
</dbReference>
<feature type="chain" id="PRO_5045170054" evidence="2">
    <location>
        <begin position="34"/>
        <end position="321"/>
    </location>
</feature>
<protein>
    <submittedName>
        <fullName evidence="4">Peptidylprolyl isomerase</fullName>
        <ecNumber evidence="4">5.2.1.8</ecNumber>
    </submittedName>
</protein>